<evidence type="ECO:0000313" key="5">
    <source>
        <dbReference type="Proteomes" id="UP000593952"/>
    </source>
</evidence>
<dbReference type="EMBL" id="MT708549">
    <property type="protein sequence ID" value="QOV06224.1"/>
    <property type="molecule type" value="Genomic_DNA"/>
</dbReference>
<organism evidence="4 5">
    <name type="scientific">Burkholderia phage Maja</name>
    <dbReference type="NCBI Taxonomy" id="2767571"/>
    <lineage>
        <taxon>Viruses</taxon>
        <taxon>Duplodnaviria</taxon>
        <taxon>Heunggongvirae</taxon>
        <taxon>Uroviricota</taxon>
        <taxon>Caudoviricetes</taxon>
        <taxon>Lindbergviridae</taxon>
        <taxon>Gladiolivirus</taxon>
        <taxon>Gladiolivirus maja</taxon>
    </lineage>
</organism>
<feature type="compositionally biased region" description="Basic and acidic residues" evidence="1">
    <location>
        <begin position="861"/>
        <end position="870"/>
    </location>
</feature>
<feature type="region of interest" description="Disordered" evidence="1">
    <location>
        <begin position="575"/>
        <end position="604"/>
    </location>
</feature>
<feature type="compositionally biased region" description="Low complexity" evidence="1">
    <location>
        <begin position="575"/>
        <end position="588"/>
    </location>
</feature>
<dbReference type="InterPro" id="IPR041595">
    <property type="entry name" value="Inorganic_Pase"/>
</dbReference>
<protein>
    <submittedName>
        <fullName evidence="4">Minor head protein</fullName>
    </submittedName>
</protein>
<dbReference type="Pfam" id="PF06381">
    <property type="entry name" value="Phage_portal_3"/>
    <property type="match status" value="1"/>
</dbReference>
<evidence type="ECO:0000313" key="4">
    <source>
        <dbReference type="EMBL" id="QOV06224.1"/>
    </source>
</evidence>
<evidence type="ECO:0000259" key="2">
    <source>
        <dbReference type="Pfam" id="PF06381"/>
    </source>
</evidence>
<feature type="compositionally biased region" description="Basic and acidic residues" evidence="1">
    <location>
        <begin position="522"/>
        <end position="542"/>
    </location>
</feature>
<feature type="domain" description="Anti-CBASS protein Acb1-like N-terminal" evidence="2">
    <location>
        <begin position="161"/>
        <end position="509"/>
    </location>
</feature>
<feature type="compositionally biased region" description="Polar residues" evidence="1">
    <location>
        <begin position="591"/>
        <end position="601"/>
    </location>
</feature>
<dbReference type="InterPro" id="IPR024459">
    <property type="entry name" value="Acb1-like_N"/>
</dbReference>
<evidence type="ECO:0000259" key="3">
    <source>
        <dbReference type="Pfam" id="PF18823"/>
    </source>
</evidence>
<feature type="region of interest" description="Disordered" evidence="1">
    <location>
        <begin position="522"/>
        <end position="551"/>
    </location>
</feature>
<dbReference type="Pfam" id="PF18823">
    <property type="entry name" value="InPase"/>
    <property type="match status" value="1"/>
</dbReference>
<dbReference type="PROSITE" id="PS00387">
    <property type="entry name" value="PPASE"/>
    <property type="match status" value="1"/>
</dbReference>
<feature type="domain" description="Inorganic pyrophosphatase" evidence="3">
    <location>
        <begin position="697"/>
        <end position="823"/>
    </location>
</feature>
<proteinExistence type="predicted"/>
<gene>
    <name evidence="4" type="ORF">CPT_Maja_004</name>
</gene>
<name>A0A7S6R7B7_9CAUD</name>
<evidence type="ECO:0000256" key="1">
    <source>
        <dbReference type="SAM" id="MobiDB-lite"/>
    </source>
</evidence>
<keyword evidence="5" id="KW-1185">Reference proteome</keyword>
<sequence length="889" mass="99571">MRTYITTAHCKIRLRARKRDPKSQITVMLKKFFRRFAKNRAKPVKVEEVELTIADEIPRHDPLDPLVRTRQHWPIQKEKPNPIQRSVKDFPFLELSDSVSAKSLSGKNFAMDAAIRSAIKAMTGFAMDDHDIPVGAQAKQSAYSMPEALQDWYISQGFIGYQACALIDQHWLVDKACSLAGEDAIRNGWQLKALGEGDEIDEEDLEAFKKIDVEFKVKEALTEFNRFKNVFGIRIALFEVESDDEDYYEKPFNPDGITEGSYKGISQVDPYWMMPMLTAESTADPSNRFFYEPEFWIISGKKYHRSHLIIARGPQPADILKPTYIFGGIPLTQRIYERVYAAERTANEAPLLAMNKRTTAIHTDTAKAIAQEDKFIQRILFWTKYRDNHAVKILDKEETMEQFDTSLADFDSVIMGQYQLVAAIAKVPATKLLGTSPKGFNATGEFETISYHEELESIQEHVYMPFLQRHYLIARRSLGIETEIDVVMEPVASMTAQQQADLNKTKADAGKVLIDGGVISPDEERNRIRDDKRSGYNRLTKEDAEETPGASPENLAAYQKAGAASATAQAKETQAGAAVTTATTQAEGDQPNVQMQPSMTPGQMVEPEVGITTPIPAKPEASAPNPAESLAALQAAQMNAVTSVLSRLVEQLDRMHDRTIVEGADIGQYDASGRTVKPGIVSTIRPSVSGNHVGEMPSYQLPKMKMNGRILRIENPRGTVRSGISQTGDAWSINMPHHYGFISGVNGYDGDELDCFVGPNTASKKVFVVNQKDKEGNFDEHKCMLGFDDVEQAKEAYLSAFRPGWDGLESIHEMDWNMFDSWMNSGAVSTGPYTNEWVQNMQEMPMIDGEESSEIEMQNQSREETQERLKKQIGGDPDDVESPILPEKK</sequence>
<reference evidence="4 5" key="1">
    <citation type="submission" date="2020-07" db="EMBL/GenBank/DDBJ databases">
        <title>Complete genome sequence of Burkholderia gladioli phage Maja.</title>
        <authorList>
            <person name="Yu Z."/>
            <person name="Yao G.W."/>
            <person name="Guadalupe Vizoso-Pinto M."/>
            <person name="Sun L."/>
            <person name="Le T."/>
            <person name="Gonzalez C."/>
            <person name="Young R."/>
            <person name="Liu M."/>
        </authorList>
    </citation>
    <scope>NUCLEOTIDE SEQUENCE [LARGE SCALE GENOMIC DNA]</scope>
</reference>
<accession>A0A7S6R7B7</accession>
<dbReference type="Proteomes" id="UP000593952">
    <property type="component" value="Segment"/>
</dbReference>
<feature type="region of interest" description="Disordered" evidence="1">
    <location>
        <begin position="849"/>
        <end position="889"/>
    </location>
</feature>